<keyword evidence="2" id="KW-0805">Transcription regulation</keyword>
<dbReference type="GO" id="GO:0045944">
    <property type="term" value="P:positive regulation of transcription by RNA polymerase II"/>
    <property type="evidence" value="ECO:0007669"/>
    <property type="project" value="InterPro"/>
</dbReference>
<dbReference type="CDD" id="cd00265">
    <property type="entry name" value="MADS_MEF2_like"/>
    <property type="match status" value="1"/>
</dbReference>
<feature type="coiled-coil region" evidence="6">
    <location>
        <begin position="148"/>
        <end position="178"/>
    </location>
</feature>
<keyword evidence="9" id="KW-1185">Reference proteome</keyword>
<protein>
    <submittedName>
        <fullName evidence="8">Agamous-like MADS-box protein AGL62</fullName>
    </submittedName>
</protein>
<gene>
    <name evidence="8" type="ORF">G2W53_032086</name>
</gene>
<dbReference type="GO" id="GO:0000981">
    <property type="term" value="F:DNA-binding transcription factor activity, RNA polymerase II-specific"/>
    <property type="evidence" value="ECO:0007669"/>
    <property type="project" value="TreeGrafter"/>
</dbReference>
<dbReference type="Proteomes" id="UP000634136">
    <property type="component" value="Unassembled WGS sequence"/>
</dbReference>
<keyword evidence="3" id="KW-0238">DNA-binding</keyword>
<dbReference type="Gene3D" id="3.40.1810.10">
    <property type="entry name" value="Transcription factor, MADS-box"/>
    <property type="match status" value="1"/>
</dbReference>
<evidence type="ECO:0000256" key="6">
    <source>
        <dbReference type="SAM" id="Coils"/>
    </source>
</evidence>
<sequence length="307" mass="33829">MYSVLCTSVFRENTCSSHLFSLTPKESSLYAFHVANRRRVLSIYFSLTSAMASPAGEKKTKGQQKIELRRMENEKSLSVTFSKRRKGLFSKASALATLCGAEVAIMVVSPGGRLYAFGSPNVQSVVDRYLSGGRAQPQDSLDVLGNLHAQLRRVVAQVEAEERRAEELRRTREELEAKCWMAAPYDTLSPTQLMQVKARLLEMSMELTRLLNRRVAIHNHNNNAFAAADYNLGHNQFCPGGASSSHNPVALPRARGIPLPPMPIMSPVLDQNQAFGGNMLTPPPPPPPYYNGWNNMGGYGGPPGGFY</sequence>
<reference evidence="8" key="1">
    <citation type="submission" date="2020-09" db="EMBL/GenBank/DDBJ databases">
        <title>Genome-Enabled Discovery of Anthraquinone Biosynthesis in Senna tora.</title>
        <authorList>
            <person name="Kang S.-H."/>
            <person name="Pandey R.P."/>
            <person name="Lee C.-M."/>
            <person name="Sim J.-S."/>
            <person name="Jeong J.-T."/>
            <person name="Choi B.-S."/>
            <person name="Jung M."/>
            <person name="Ginzburg D."/>
            <person name="Zhao K."/>
            <person name="Won S.Y."/>
            <person name="Oh T.-J."/>
            <person name="Yu Y."/>
            <person name="Kim N.-H."/>
            <person name="Lee O.R."/>
            <person name="Lee T.-H."/>
            <person name="Bashyal P."/>
            <person name="Kim T.-S."/>
            <person name="Lee W.-H."/>
            <person name="Kawkins C."/>
            <person name="Kim C.-K."/>
            <person name="Kim J.S."/>
            <person name="Ahn B.O."/>
            <person name="Rhee S.Y."/>
            <person name="Sohng J.K."/>
        </authorList>
    </citation>
    <scope>NUCLEOTIDE SEQUENCE</scope>
    <source>
        <tissue evidence="8">Leaf</tissue>
    </source>
</reference>
<dbReference type="InterPro" id="IPR033896">
    <property type="entry name" value="MEF2-like_N"/>
</dbReference>
<dbReference type="PANTHER" id="PTHR11945:SF776">
    <property type="entry name" value="AGAMOUS-LIKE 50-RELATED"/>
    <property type="match status" value="1"/>
</dbReference>
<keyword evidence="5" id="KW-0539">Nucleus</keyword>
<dbReference type="InterPro" id="IPR002100">
    <property type="entry name" value="TF_MADSbox"/>
</dbReference>
<feature type="domain" description="MADS-box" evidence="7">
    <location>
        <begin position="61"/>
        <end position="121"/>
    </location>
</feature>
<dbReference type="FunFam" id="3.40.1810.10:FF:000006">
    <property type="entry name" value="Agamous-like MADS-box protein AGL62"/>
    <property type="match status" value="1"/>
</dbReference>
<dbReference type="Pfam" id="PF00319">
    <property type="entry name" value="SRF-TF"/>
    <property type="match status" value="1"/>
</dbReference>
<comment type="caution">
    <text evidence="8">The sequence shown here is derived from an EMBL/GenBank/DDBJ whole genome shotgun (WGS) entry which is preliminary data.</text>
</comment>
<dbReference type="OrthoDB" id="1898716at2759"/>
<dbReference type="PROSITE" id="PS50066">
    <property type="entry name" value="MADS_BOX_2"/>
    <property type="match status" value="1"/>
</dbReference>
<evidence type="ECO:0000313" key="8">
    <source>
        <dbReference type="EMBL" id="KAF7811110.1"/>
    </source>
</evidence>
<dbReference type="AlphaFoldDB" id="A0A834SY69"/>
<evidence type="ECO:0000256" key="5">
    <source>
        <dbReference type="ARBA" id="ARBA00023242"/>
    </source>
</evidence>
<dbReference type="SMART" id="SM00432">
    <property type="entry name" value="MADS"/>
    <property type="match status" value="1"/>
</dbReference>
<evidence type="ECO:0000256" key="2">
    <source>
        <dbReference type="ARBA" id="ARBA00023015"/>
    </source>
</evidence>
<dbReference type="SUPFAM" id="SSF55455">
    <property type="entry name" value="SRF-like"/>
    <property type="match status" value="1"/>
</dbReference>
<evidence type="ECO:0000259" key="7">
    <source>
        <dbReference type="PROSITE" id="PS50066"/>
    </source>
</evidence>
<organism evidence="8 9">
    <name type="scientific">Senna tora</name>
    <dbReference type="NCBI Taxonomy" id="362788"/>
    <lineage>
        <taxon>Eukaryota</taxon>
        <taxon>Viridiplantae</taxon>
        <taxon>Streptophyta</taxon>
        <taxon>Embryophyta</taxon>
        <taxon>Tracheophyta</taxon>
        <taxon>Spermatophyta</taxon>
        <taxon>Magnoliopsida</taxon>
        <taxon>eudicotyledons</taxon>
        <taxon>Gunneridae</taxon>
        <taxon>Pentapetalae</taxon>
        <taxon>rosids</taxon>
        <taxon>fabids</taxon>
        <taxon>Fabales</taxon>
        <taxon>Fabaceae</taxon>
        <taxon>Caesalpinioideae</taxon>
        <taxon>Cassia clade</taxon>
        <taxon>Senna</taxon>
    </lineage>
</organism>
<name>A0A834SY69_9FABA</name>
<evidence type="ECO:0000256" key="1">
    <source>
        <dbReference type="ARBA" id="ARBA00004123"/>
    </source>
</evidence>
<dbReference type="EMBL" id="JAAIUW010000010">
    <property type="protein sequence ID" value="KAF7811110.1"/>
    <property type="molecule type" value="Genomic_DNA"/>
</dbReference>
<evidence type="ECO:0000313" key="9">
    <source>
        <dbReference type="Proteomes" id="UP000634136"/>
    </source>
</evidence>
<dbReference type="GO" id="GO:0005634">
    <property type="term" value="C:nucleus"/>
    <property type="evidence" value="ECO:0007669"/>
    <property type="project" value="UniProtKB-SubCell"/>
</dbReference>
<dbReference type="PRINTS" id="PR00404">
    <property type="entry name" value="MADSDOMAIN"/>
</dbReference>
<evidence type="ECO:0000256" key="4">
    <source>
        <dbReference type="ARBA" id="ARBA00023163"/>
    </source>
</evidence>
<dbReference type="PANTHER" id="PTHR11945">
    <property type="entry name" value="MADS BOX PROTEIN"/>
    <property type="match status" value="1"/>
</dbReference>
<comment type="subcellular location">
    <subcellularLocation>
        <location evidence="1">Nucleus</location>
    </subcellularLocation>
</comment>
<dbReference type="GO" id="GO:0046983">
    <property type="term" value="F:protein dimerization activity"/>
    <property type="evidence" value="ECO:0007669"/>
    <property type="project" value="InterPro"/>
</dbReference>
<keyword evidence="4" id="KW-0804">Transcription</keyword>
<keyword evidence="6" id="KW-0175">Coiled coil</keyword>
<dbReference type="GO" id="GO:0000978">
    <property type="term" value="F:RNA polymerase II cis-regulatory region sequence-specific DNA binding"/>
    <property type="evidence" value="ECO:0007669"/>
    <property type="project" value="TreeGrafter"/>
</dbReference>
<proteinExistence type="predicted"/>
<evidence type="ECO:0000256" key="3">
    <source>
        <dbReference type="ARBA" id="ARBA00023125"/>
    </source>
</evidence>
<accession>A0A834SY69</accession>
<dbReference type="InterPro" id="IPR036879">
    <property type="entry name" value="TF_MADSbox_sf"/>
</dbReference>